<dbReference type="EMBL" id="CP002632">
    <property type="protein sequence ID" value="AEB15467.1"/>
    <property type="molecule type" value="Genomic_DNA"/>
</dbReference>
<organism evidence="1 2">
    <name type="scientific">Treponema succinifaciens (strain ATCC 33096 / DSM 2489 / 6091)</name>
    <dbReference type="NCBI Taxonomy" id="869209"/>
    <lineage>
        <taxon>Bacteria</taxon>
        <taxon>Pseudomonadati</taxon>
        <taxon>Spirochaetota</taxon>
        <taxon>Spirochaetia</taxon>
        <taxon>Spirochaetales</taxon>
        <taxon>Treponemataceae</taxon>
        <taxon>Treponema</taxon>
    </lineage>
</organism>
<keyword evidence="1" id="KW-0614">Plasmid</keyword>
<dbReference type="KEGG" id="tsu:Tresu_2605"/>
<accession>F2NYG8</accession>
<sequence length="119" mass="13952">MGELVKHRMNEKNLSISQILYHRLSGFDALKKKTNRFKQGISIIKYQQKTGEIKKDIAMRYSIAGVIHGLLSDENISKDAMFWSHGIEKEDSYEKTISFGTCDFWKLTDKWVKEHNNQR</sequence>
<proteinExistence type="predicted"/>
<dbReference type="HOGENOM" id="CLU_2060420_0_0_12"/>
<evidence type="ECO:0000313" key="1">
    <source>
        <dbReference type="EMBL" id="AEB15467.1"/>
    </source>
</evidence>
<geneLocation type="plasmid" evidence="1 2">
    <name>pTRESU01</name>
</geneLocation>
<keyword evidence="2" id="KW-1185">Reference proteome</keyword>
<protein>
    <submittedName>
        <fullName evidence="1">Uncharacterized protein</fullName>
    </submittedName>
</protein>
<dbReference type="AlphaFoldDB" id="F2NYG8"/>
<evidence type="ECO:0000313" key="2">
    <source>
        <dbReference type="Proteomes" id="UP000006852"/>
    </source>
</evidence>
<name>F2NYG8_TRES6</name>
<gene>
    <name evidence="1" type="ordered locus">Tresu_2605</name>
</gene>
<dbReference type="Proteomes" id="UP000006852">
    <property type="component" value="Plasmid pTRESU01"/>
</dbReference>
<reference evidence="2" key="1">
    <citation type="submission" date="2011-04" db="EMBL/GenBank/DDBJ databases">
        <title>The complete genome of plasmid of Treponema succinifaciens DSM 2489.</title>
        <authorList>
            <person name="Lucas S."/>
            <person name="Copeland A."/>
            <person name="Lapidus A."/>
            <person name="Bruce D."/>
            <person name="Goodwin L."/>
            <person name="Pitluck S."/>
            <person name="Peters L."/>
            <person name="Kyrpides N."/>
            <person name="Mavromatis K."/>
            <person name="Ivanova N."/>
            <person name="Ovchinnikova G."/>
            <person name="Teshima H."/>
            <person name="Detter J.C."/>
            <person name="Tapia R."/>
            <person name="Han C."/>
            <person name="Land M."/>
            <person name="Hauser L."/>
            <person name="Markowitz V."/>
            <person name="Cheng J.-F."/>
            <person name="Hugenholtz P."/>
            <person name="Woyke T."/>
            <person name="Wu D."/>
            <person name="Gronow S."/>
            <person name="Wellnitz S."/>
            <person name="Brambilla E."/>
            <person name="Klenk H.-P."/>
            <person name="Eisen J.A."/>
        </authorList>
    </citation>
    <scope>NUCLEOTIDE SEQUENCE [LARGE SCALE GENOMIC DNA]</scope>
    <source>
        <strain evidence="2">ATCC 33096 / DSM 2489 / 6091</strain>
        <plasmid evidence="2">Plasmid pTRESU01</plasmid>
    </source>
</reference>